<comment type="caution">
    <text evidence="1">The sequence shown here is derived from an EMBL/GenBank/DDBJ whole genome shotgun (WGS) entry which is preliminary data.</text>
</comment>
<dbReference type="Proteomes" id="UP001597509">
    <property type="component" value="Unassembled WGS sequence"/>
</dbReference>
<sequence>MINQDELFKLILVHFKNVTAMDDCIAGMMQVTTGMAARWRKGLTLITYDRLQLLIQVFKIRTHQLFTVPDGAVSIPAEFQYIKLDVETPDHYLYYIKTIADQLEAMTADLNASLWLKADEIPAFHLLPYKNLIYFMLFAYVRDRMNCDAQFEDFVVQIKTLDLDPVLDRIKNAYDRIPSIEVWHDGVFDNLLYQIENAEILEHFKQSTTKMQLLSELDDVLTKCQEEISVQQKSSGAKFECYRKEIPIRMGYGLAKQEKCGQVNIKIDSINSMTTENQTIFSEFSKSFKATLNKAVPLGIGPIRDRTLFFRQLKDKIAYTRNKLN</sequence>
<name>A0ABW5YWT9_9SPHI</name>
<evidence type="ECO:0000313" key="2">
    <source>
        <dbReference type="Proteomes" id="UP001597509"/>
    </source>
</evidence>
<keyword evidence="2" id="KW-1185">Reference proteome</keyword>
<gene>
    <name evidence="1" type="ORF">ACFS6I_10880</name>
</gene>
<evidence type="ECO:0000313" key="1">
    <source>
        <dbReference type="EMBL" id="MFD2904431.1"/>
    </source>
</evidence>
<accession>A0ABW5YWT9</accession>
<protein>
    <submittedName>
        <fullName evidence="1">Uncharacterized protein</fullName>
    </submittedName>
</protein>
<reference evidence="2" key="1">
    <citation type="journal article" date="2019" name="Int. J. Syst. Evol. Microbiol.">
        <title>The Global Catalogue of Microorganisms (GCM) 10K type strain sequencing project: providing services to taxonomists for standard genome sequencing and annotation.</title>
        <authorList>
            <consortium name="The Broad Institute Genomics Platform"/>
            <consortium name="The Broad Institute Genome Sequencing Center for Infectious Disease"/>
            <person name="Wu L."/>
            <person name="Ma J."/>
        </authorList>
    </citation>
    <scope>NUCLEOTIDE SEQUENCE [LARGE SCALE GENOMIC DNA]</scope>
    <source>
        <strain evidence="2">KCTC 22209</strain>
    </source>
</reference>
<organism evidence="1 2">
    <name type="scientific">Sphingobacterium anhuiense</name>
    <dbReference type="NCBI Taxonomy" id="493780"/>
    <lineage>
        <taxon>Bacteria</taxon>
        <taxon>Pseudomonadati</taxon>
        <taxon>Bacteroidota</taxon>
        <taxon>Sphingobacteriia</taxon>
        <taxon>Sphingobacteriales</taxon>
        <taxon>Sphingobacteriaceae</taxon>
        <taxon>Sphingobacterium</taxon>
    </lineage>
</organism>
<dbReference type="RefSeq" id="WP_380920407.1">
    <property type="nucleotide sequence ID" value="NZ_JBHUPE010000004.1"/>
</dbReference>
<proteinExistence type="predicted"/>
<dbReference type="EMBL" id="JBHUPE010000004">
    <property type="protein sequence ID" value="MFD2904431.1"/>
    <property type="molecule type" value="Genomic_DNA"/>
</dbReference>